<accession>R8BGL4</accession>
<dbReference type="SUPFAM" id="SSF51197">
    <property type="entry name" value="Clavaminate synthase-like"/>
    <property type="match status" value="1"/>
</dbReference>
<keyword evidence="2" id="KW-0560">Oxidoreductase</keyword>
<name>R8BGL4_PHAM7</name>
<dbReference type="InterPro" id="IPR027443">
    <property type="entry name" value="IPNS-like_sf"/>
</dbReference>
<evidence type="ECO:0000259" key="1">
    <source>
        <dbReference type="Pfam" id="PF14226"/>
    </source>
</evidence>
<reference evidence="3" key="1">
    <citation type="journal article" date="2013" name="Genome Announc.">
        <title>Draft genome sequence of the ascomycete Phaeoacremonium aleophilum strain UCR-PA7, a causal agent of the esca disease complex in grapevines.</title>
        <authorList>
            <person name="Blanco-Ulate B."/>
            <person name="Rolshausen P."/>
            <person name="Cantu D."/>
        </authorList>
    </citation>
    <scope>NUCLEOTIDE SEQUENCE [LARGE SCALE GENOMIC DNA]</scope>
    <source>
        <strain evidence="3">UCR-PA7</strain>
    </source>
</reference>
<keyword evidence="3" id="KW-1185">Reference proteome</keyword>
<dbReference type="EMBL" id="KB933216">
    <property type="protein sequence ID" value="EON98461.1"/>
    <property type="molecule type" value="Genomic_DNA"/>
</dbReference>
<keyword evidence="2" id="KW-0223">Dioxygenase</keyword>
<dbReference type="KEGG" id="tmn:UCRPA7_6016"/>
<dbReference type="GO" id="GO:0051213">
    <property type="term" value="F:dioxygenase activity"/>
    <property type="evidence" value="ECO:0007669"/>
    <property type="project" value="UniProtKB-KW"/>
</dbReference>
<dbReference type="GeneID" id="19326630"/>
<evidence type="ECO:0000313" key="2">
    <source>
        <dbReference type="EMBL" id="EON98461.1"/>
    </source>
</evidence>
<dbReference type="Proteomes" id="UP000014074">
    <property type="component" value="Unassembled WGS sequence"/>
</dbReference>
<dbReference type="InterPro" id="IPR026992">
    <property type="entry name" value="DIOX_N"/>
</dbReference>
<dbReference type="Pfam" id="PF14226">
    <property type="entry name" value="DIOX_N"/>
    <property type="match status" value="1"/>
</dbReference>
<proteinExistence type="predicted"/>
<dbReference type="AlphaFoldDB" id="R8BGL4"/>
<gene>
    <name evidence="2" type="ORF">UCRPA7_6016</name>
</gene>
<dbReference type="HOGENOM" id="CLU_2514220_0_0_1"/>
<evidence type="ECO:0000313" key="3">
    <source>
        <dbReference type="Proteomes" id="UP000014074"/>
    </source>
</evidence>
<sequence length="85" mass="9840">MADRLVPVISLRDYESRKEEITKQLVEAAEFAGFFTLVDHGITVEEIEAEFAISKKFFELPFEVKGKTPHDTKTNNGWEYKVRCD</sequence>
<dbReference type="OrthoDB" id="288590at2759"/>
<feature type="domain" description="Non-haem dioxygenase N-terminal" evidence="1">
    <location>
        <begin position="6"/>
        <end position="79"/>
    </location>
</feature>
<dbReference type="RefSeq" id="XP_007916749.1">
    <property type="nucleotide sequence ID" value="XM_007918558.1"/>
</dbReference>
<dbReference type="Gene3D" id="2.60.120.330">
    <property type="entry name" value="B-lactam Antibiotic, Isopenicillin N Synthase, Chain"/>
    <property type="match status" value="1"/>
</dbReference>
<dbReference type="eggNOG" id="KOG0143">
    <property type="taxonomic scope" value="Eukaryota"/>
</dbReference>
<organism evidence="2 3">
    <name type="scientific">Phaeoacremonium minimum (strain UCR-PA7)</name>
    <name type="common">Esca disease fungus</name>
    <name type="synonym">Togninia minima</name>
    <dbReference type="NCBI Taxonomy" id="1286976"/>
    <lineage>
        <taxon>Eukaryota</taxon>
        <taxon>Fungi</taxon>
        <taxon>Dikarya</taxon>
        <taxon>Ascomycota</taxon>
        <taxon>Pezizomycotina</taxon>
        <taxon>Sordariomycetes</taxon>
        <taxon>Sordariomycetidae</taxon>
        <taxon>Togniniales</taxon>
        <taxon>Togniniaceae</taxon>
        <taxon>Phaeoacremonium</taxon>
    </lineage>
</organism>
<protein>
    <submittedName>
        <fullName evidence="2">Putative leucoanthocyanidin dioxygenase protein</fullName>
    </submittedName>
</protein>